<evidence type="ECO:0000313" key="2">
    <source>
        <dbReference type="Proteomes" id="UP000381378"/>
    </source>
</evidence>
<name>A0A5E7U535_PSEFL</name>
<protein>
    <submittedName>
        <fullName evidence="1">Uncharacterized protein</fullName>
    </submittedName>
</protein>
<gene>
    <name evidence="1" type="ORF">PS928_02963</name>
</gene>
<accession>A0A5E7U535</accession>
<proteinExistence type="predicted"/>
<evidence type="ECO:0000313" key="1">
    <source>
        <dbReference type="EMBL" id="VVQ05068.1"/>
    </source>
</evidence>
<dbReference type="EMBL" id="CABVJF010000010">
    <property type="protein sequence ID" value="VVQ05068.1"/>
    <property type="molecule type" value="Genomic_DNA"/>
</dbReference>
<dbReference type="AlphaFoldDB" id="A0A5E7U535"/>
<dbReference type="OrthoDB" id="9968592at2"/>
<dbReference type="Proteomes" id="UP000381378">
    <property type="component" value="Unassembled WGS sequence"/>
</dbReference>
<organism evidence="1 2">
    <name type="scientific">Pseudomonas fluorescens</name>
    <dbReference type="NCBI Taxonomy" id="294"/>
    <lineage>
        <taxon>Bacteria</taxon>
        <taxon>Pseudomonadati</taxon>
        <taxon>Pseudomonadota</taxon>
        <taxon>Gammaproteobacteria</taxon>
        <taxon>Pseudomonadales</taxon>
        <taxon>Pseudomonadaceae</taxon>
        <taxon>Pseudomonas</taxon>
    </lineage>
</organism>
<reference evidence="1 2" key="1">
    <citation type="submission" date="2019-09" db="EMBL/GenBank/DDBJ databases">
        <authorList>
            <person name="Chandra G."/>
            <person name="Truman W A."/>
        </authorList>
    </citation>
    <scope>NUCLEOTIDE SEQUENCE [LARGE SCALE GENOMIC DNA]</scope>
    <source>
        <strain evidence="1">PS928</strain>
    </source>
</reference>
<dbReference type="RefSeq" id="WP_150786569.1">
    <property type="nucleotide sequence ID" value="NZ_CABVJF010000010.1"/>
</dbReference>
<sequence length="60" mass="6526">MATVTFTDKPQAEARALIEVLTQWLDEQPEQPPVQGGKAVLEYADDDGNLRVVVVTVGES</sequence>